<evidence type="ECO:0000256" key="2">
    <source>
        <dbReference type="SAM" id="SignalP"/>
    </source>
</evidence>
<evidence type="ECO:0008006" key="5">
    <source>
        <dbReference type="Google" id="ProtNLM"/>
    </source>
</evidence>
<dbReference type="PANTHER" id="PTHR37163">
    <property type="entry name" value="CONSERVED PROTEIN"/>
    <property type="match status" value="1"/>
</dbReference>
<proteinExistence type="predicted"/>
<dbReference type="AlphaFoldDB" id="A0AAD7XP85"/>
<keyword evidence="2" id="KW-0732">Signal</keyword>
<sequence length="272" mass="29951">MRILVVVVVAMSFRGSRGLQQHLELLASQGWRDVKPATREAVAAIESYQLRHPTSTIAVAGRCAYGYPQAVVMNPNARPRGFGAHLVRLTCPHLCQHIDEWEKDGAVKSQSAALLPACAQSLDQVNARHAATRRALVSPTTAERAEAELGRKQFDAAMNSGIAGLSPTRNDDIKCVHAHVADHLLSGDNDIGRRLLRRLQDDRACDPEGSSVCHQQCSGQGPWAYLPAKNKQKLWKTRERRKALRKHLREKRRLSSESEGQGQGEALPQPAS</sequence>
<dbReference type="Pfam" id="PF04417">
    <property type="entry name" value="DUF501"/>
    <property type="match status" value="1"/>
</dbReference>
<comment type="caution">
    <text evidence="3">The sequence shown here is derived from an EMBL/GenBank/DDBJ whole genome shotgun (WGS) entry which is preliminary data.</text>
</comment>
<reference evidence="3" key="1">
    <citation type="submission" date="2023-01" db="EMBL/GenBank/DDBJ databases">
        <title>Metagenome sequencing of chrysophaentin producing Chrysophaeum taylorii.</title>
        <authorList>
            <person name="Davison J."/>
            <person name="Bewley C."/>
        </authorList>
    </citation>
    <scope>NUCLEOTIDE SEQUENCE</scope>
    <source>
        <strain evidence="3">NIES-1699</strain>
    </source>
</reference>
<evidence type="ECO:0000313" key="4">
    <source>
        <dbReference type="Proteomes" id="UP001230188"/>
    </source>
</evidence>
<gene>
    <name evidence="3" type="ORF">CTAYLR_007291</name>
</gene>
<feature type="region of interest" description="Disordered" evidence="1">
    <location>
        <begin position="234"/>
        <end position="272"/>
    </location>
</feature>
<organism evidence="3 4">
    <name type="scientific">Chrysophaeum taylorii</name>
    <dbReference type="NCBI Taxonomy" id="2483200"/>
    <lineage>
        <taxon>Eukaryota</taxon>
        <taxon>Sar</taxon>
        <taxon>Stramenopiles</taxon>
        <taxon>Ochrophyta</taxon>
        <taxon>Pelagophyceae</taxon>
        <taxon>Pelagomonadales</taxon>
        <taxon>Pelagomonadaceae</taxon>
        <taxon>Chrysophaeum</taxon>
    </lineage>
</organism>
<protein>
    <recommendedName>
        <fullName evidence="5">DUF501 domain-containing protein</fullName>
    </recommendedName>
</protein>
<dbReference type="Proteomes" id="UP001230188">
    <property type="component" value="Unassembled WGS sequence"/>
</dbReference>
<name>A0AAD7XP85_9STRA</name>
<feature type="signal peptide" evidence="2">
    <location>
        <begin position="1"/>
        <end position="18"/>
    </location>
</feature>
<dbReference type="InterPro" id="IPR007511">
    <property type="entry name" value="DUF501"/>
</dbReference>
<feature type="compositionally biased region" description="Basic residues" evidence="1">
    <location>
        <begin position="234"/>
        <end position="252"/>
    </location>
</feature>
<evidence type="ECO:0000313" key="3">
    <source>
        <dbReference type="EMBL" id="KAJ8608263.1"/>
    </source>
</evidence>
<dbReference type="PANTHER" id="PTHR37163:SF1">
    <property type="entry name" value="DUF501 DOMAIN-CONTAINING PROTEIN"/>
    <property type="match status" value="1"/>
</dbReference>
<feature type="chain" id="PRO_5042159654" description="DUF501 domain-containing protein" evidence="2">
    <location>
        <begin position="19"/>
        <end position="272"/>
    </location>
</feature>
<evidence type="ECO:0000256" key="1">
    <source>
        <dbReference type="SAM" id="MobiDB-lite"/>
    </source>
</evidence>
<accession>A0AAD7XP85</accession>
<dbReference type="EMBL" id="JAQMWT010000177">
    <property type="protein sequence ID" value="KAJ8608263.1"/>
    <property type="molecule type" value="Genomic_DNA"/>
</dbReference>
<keyword evidence="4" id="KW-1185">Reference proteome</keyword>